<dbReference type="RefSeq" id="WP_015149060.1">
    <property type="nucleotide sequence ID" value="NC_019693.1"/>
</dbReference>
<dbReference type="InterPro" id="IPR010328">
    <property type="entry name" value="DUF928"/>
</dbReference>
<name>K9THT3_9CYAN</name>
<dbReference type="KEGG" id="oac:Oscil6304_2820"/>
<dbReference type="Proteomes" id="UP000010367">
    <property type="component" value="Chromosome"/>
</dbReference>
<gene>
    <name evidence="3" type="ORF">Oscil6304_2820</name>
</gene>
<evidence type="ECO:0000256" key="1">
    <source>
        <dbReference type="SAM" id="MobiDB-lite"/>
    </source>
</evidence>
<keyword evidence="2" id="KW-0812">Transmembrane</keyword>
<proteinExistence type="predicted"/>
<dbReference type="AlphaFoldDB" id="K9THT3"/>
<evidence type="ECO:0000313" key="4">
    <source>
        <dbReference type="Proteomes" id="UP000010367"/>
    </source>
</evidence>
<evidence type="ECO:0008006" key="5">
    <source>
        <dbReference type="Google" id="ProtNLM"/>
    </source>
</evidence>
<dbReference type="Pfam" id="PF06051">
    <property type="entry name" value="DUF928"/>
    <property type="match status" value="1"/>
</dbReference>
<protein>
    <recommendedName>
        <fullName evidence="5">DUF928 domain-containing protein</fullName>
    </recommendedName>
</protein>
<dbReference type="STRING" id="56110.Oscil6304_2820"/>
<keyword evidence="2" id="KW-0472">Membrane</keyword>
<feature type="region of interest" description="Disordered" evidence="1">
    <location>
        <begin position="51"/>
        <end position="80"/>
    </location>
</feature>
<dbReference type="InParanoid" id="K9THT3"/>
<feature type="transmembrane region" description="Helical" evidence="2">
    <location>
        <begin position="12"/>
        <end position="29"/>
    </location>
</feature>
<organism evidence="3 4">
    <name type="scientific">Oscillatoria acuminata PCC 6304</name>
    <dbReference type="NCBI Taxonomy" id="56110"/>
    <lineage>
        <taxon>Bacteria</taxon>
        <taxon>Bacillati</taxon>
        <taxon>Cyanobacteriota</taxon>
        <taxon>Cyanophyceae</taxon>
        <taxon>Oscillatoriophycideae</taxon>
        <taxon>Oscillatoriales</taxon>
        <taxon>Oscillatoriaceae</taxon>
        <taxon>Oscillatoria</taxon>
    </lineage>
</organism>
<evidence type="ECO:0000256" key="2">
    <source>
        <dbReference type="SAM" id="Phobius"/>
    </source>
</evidence>
<dbReference type="EMBL" id="CP003607">
    <property type="protein sequence ID" value="AFY82422.1"/>
    <property type="molecule type" value="Genomic_DNA"/>
</dbReference>
<accession>K9THT3</accession>
<dbReference type="PROSITE" id="PS51257">
    <property type="entry name" value="PROKAR_LIPOPROTEIN"/>
    <property type="match status" value="1"/>
</dbReference>
<evidence type="ECO:0000313" key="3">
    <source>
        <dbReference type="EMBL" id="AFY82422.1"/>
    </source>
</evidence>
<dbReference type="HOGENOM" id="CLU_061545_1_1_3"/>
<dbReference type="OrthoDB" id="536034at2"/>
<dbReference type="eggNOG" id="COG3087">
    <property type="taxonomic scope" value="Bacteria"/>
</dbReference>
<reference evidence="3 4" key="1">
    <citation type="submission" date="2012-06" db="EMBL/GenBank/DDBJ databases">
        <title>Finished chromosome of genome of Oscillatoria acuminata PCC 6304.</title>
        <authorList>
            <consortium name="US DOE Joint Genome Institute"/>
            <person name="Gugger M."/>
            <person name="Coursin T."/>
            <person name="Rippka R."/>
            <person name="Tandeau De Marsac N."/>
            <person name="Huntemann M."/>
            <person name="Wei C.-L."/>
            <person name="Han J."/>
            <person name="Detter J.C."/>
            <person name="Han C."/>
            <person name="Tapia R."/>
            <person name="Davenport K."/>
            <person name="Daligault H."/>
            <person name="Erkkila T."/>
            <person name="Gu W."/>
            <person name="Munk A.C.C."/>
            <person name="Teshima H."/>
            <person name="Xu Y."/>
            <person name="Chain P."/>
            <person name="Chen A."/>
            <person name="Krypides N."/>
            <person name="Mavromatis K."/>
            <person name="Markowitz V."/>
            <person name="Szeto E."/>
            <person name="Ivanova N."/>
            <person name="Mikhailova N."/>
            <person name="Ovchinnikova G."/>
            <person name="Pagani I."/>
            <person name="Pati A."/>
            <person name="Goodwin L."/>
            <person name="Peters L."/>
            <person name="Pitluck S."/>
            <person name="Woyke T."/>
            <person name="Kerfeld C."/>
        </authorList>
    </citation>
    <scope>NUCLEOTIDE SEQUENCE [LARGE SCALE GENOMIC DNA]</scope>
    <source>
        <strain evidence="3 4">PCC 6304</strain>
    </source>
</reference>
<sequence length="292" mass="32667">MSKKIEINNSIQIWVILACLMAALSYWVLPGNGQIPPSFNPLRFIPREVYNEDTSNGSGEGKPGDTEPGGGTRPSNLEGSLCPEEVAKPLKALVPSRIVMEQTESGDRRVEYVEEYTVSSSPTFWFFVPYRAPLQAEFALVNENAEELYSTTITLPENPGIIGIGIPAVATDKLLELGKYYRWQLTIVCYPDRPSLNNLFVQGWVQQVTPSQQISQWQGINRQEMPYETLRQAVAGYATEGIWYDALTLLGDRRLQNPSNSEITGDWQSLLNSVNLGDFADEAIVERYVIEP</sequence>
<keyword evidence="4" id="KW-1185">Reference proteome</keyword>
<keyword evidence="2" id="KW-1133">Transmembrane helix</keyword>